<feature type="region of interest" description="Disordered" evidence="1">
    <location>
        <begin position="379"/>
        <end position="398"/>
    </location>
</feature>
<dbReference type="RefSeq" id="XP_062738713.1">
    <property type="nucleotide sequence ID" value="XM_062872112.1"/>
</dbReference>
<protein>
    <recommendedName>
        <fullName evidence="2">DUF7708 domain-containing protein</fullName>
    </recommendedName>
</protein>
<dbReference type="Pfam" id="PF24809">
    <property type="entry name" value="DUF7708"/>
    <property type="match status" value="1"/>
</dbReference>
<feature type="region of interest" description="Disordered" evidence="1">
    <location>
        <begin position="349"/>
        <end position="373"/>
    </location>
</feature>
<dbReference type="EMBL" id="JAFFGZ010000001">
    <property type="protein sequence ID" value="KAK4649738.1"/>
    <property type="molecule type" value="Genomic_DNA"/>
</dbReference>
<organism evidence="3 4">
    <name type="scientific">Podospora bellae-mahoneyi</name>
    <dbReference type="NCBI Taxonomy" id="2093777"/>
    <lineage>
        <taxon>Eukaryota</taxon>
        <taxon>Fungi</taxon>
        <taxon>Dikarya</taxon>
        <taxon>Ascomycota</taxon>
        <taxon>Pezizomycotina</taxon>
        <taxon>Sordariomycetes</taxon>
        <taxon>Sordariomycetidae</taxon>
        <taxon>Sordariales</taxon>
        <taxon>Podosporaceae</taxon>
        <taxon>Podospora</taxon>
    </lineage>
</organism>
<evidence type="ECO:0000313" key="3">
    <source>
        <dbReference type="EMBL" id="KAK4649738.1"/>
    </source>
</evidence>
<accession>A0ABR0G1Y6</accession>
<evidence type="ECO:0000256" key="1">
    <source>
        <dbReference type="SAM" id="MobiDB-lite"/>
    </source>
</evidence>
<evidence type="ECO:0000313" key="4">
    <source>
        <dbReference type="Proteomes" id="UP001322138"/>
    </source>
</evidence>
<sequence length="662" mass="73877">MNDIREEDPTPITPAVRSYSLKVEKENPEDPLSQALGSTVQQAGHRPSIQRVKAQEWVYWLQSDCSSDPIFDPLEQQRKELIRVWQEFQRLFVPPGDLTSGAAHSPLPSIATLQAAVNDARLGWEAKHESGIGLARNRLLRFMETMDDHSFLFKFVPAEDKYISLLTGVVASVVKASVNYHKIAEGFSLALVEMSENLRYVQKKTQVANTNEMQRLVVALYVQVFKFLCHAMSFFHKRHKRFLASFNKGFYDKTVKAMVDGIQKTIGDIRNEAQHTTELRIEHMHQKMNDMEPLLVRLQQLGVQTHADTEQQVNVKLAAAAVGFQRLGEKAVHQLEGVEDQVTHDITFQSPQQSSNVPPALTVDEPANEPEMPKSHAVARLPSEGQSTNPSKDMITSEPTMPDYWRIQQYTEALRPYIESVEEFLRAESHPQTTMIPQEVYTQLSNWISDSGSRMMWVEGPSSLGSSVLSKAAIKAADGVMNAGIPCISYFCRSRYSFAGSGSGMSGSSASKPTLSHRDAAVISLFYSTIRQLAWVLPREGFTAGKSLHGDQFAKLDGTLHSLPTALNIIKALLVYTPPVISWVIDGLQFGGDRESMGHLLNFIKLLREHMQDSSRVSKILFTTDGRNQALARGTTARERVDASALVRARGGRAFPGGVYMY</sequence>
<dbReference type="GeneID" id="87891212"/>
<dbReference type="Proteomes" id="UP001322138">
    <property type="component" value="Unassembled WGS sequence"/>
</dbReference>
<feature type="region of interest" description="Disordered" evidence="1">
    <location>
        <begin position="1"/>
        <end position="32"/>
    </location>
</feature>
<evidence type="ECO:0000259" key="2">
    <source>
        <dbReference type="Pfam" id="PF24809"/>
    </source>
</evidence>
<gene>
    <name evidence="3" type="ORF">QC761_0024440</name>
</gene>
<feature type="domain" description="DUF7708" evidence="2">
    <location>
        <begin position="155"/>
        <end position="278"/>
    </location>
</feature>
<dbReference type="InterPro" id="IPR056125">
    <property type="entry name" value="DUF7708"/>
</dbReference>
<keyword evidence="4" id="KW-1185">Reference proteome</keyword>
<proteinExistence type="predicted"/>
<comment type="caution">
    <text evidence="3">The sequence shown here is derived from an EMBL/GenBank/DDBJ whole genome shotgun (WGS) entry which is preliminary data.</text>
</comment>
<reference evidence="3 4" key="1">
    <citation type="journal article" date="2023" name="bioRxiv">
        <title>High-quality genome assemblies of four members of thePodospora anserinaspecies complex.</title>
        <authorList>
            <person name="Ament-Velasquez S.L."/>
            <person name="Vogan A.A."/>
            <person name="Wallerman O."/>
            <person name="Hartmann F."/>
            <person name="Gautier V."/>
            <person name="Silar P."/>
            <person name="Giraud T."/>
            <person name="Johannesson H."/>
        </authorList>
    </citation>
    <scope>NUCLEOTIDE SEQUENCE [LARGE SCALE GENOMIC DNA]</scope>
    <source>
        <strain evidence="3 4">CBS 112042</strain>
    </source>
</reference>
<name>A0ABR0G1Y6_9PEZI</name>